<keyword evidence="4 11" id="KW-0812">Transmembrane</keyword>
<dbReference type="Pfam" id="PF00520">
    <property type="entry name" value="Ion_trans"/>
    <property type="match status" value="1"/>
</dbReference>
<evidence type="ECO:0000256" key="4">
    <source>
        <dbReference type="ARBA" id="ARBA00022692"/>
    </source>
</evidence>
<keyword evidence="7 11" id="KW-1133">Transmembrane helix</keyword>
<evidence type="ECO:0000256" key="7">
    <source>
        <dbReference type="ARBA" id="ARBA00022989"/>
    </source>
</evidence>
<reference evidence="14" key="1">
    <citation type="submission" date="2018-07" db="EMBL/GenBank/DDBJ databases">
        <title>Genome sequence of Erythrobacter strain YH-07, an antagonistic bacterium isolated from Yellow Sea.</title>
        <authorList>
            <person name="Tang T."/>
            <person name="Liu Q."/>
            <person name="Sun X."/>
        </authorList>
    </citation>
    <scope>NUCLEOTIDE SEQUENCE [LARGE SCALE GENOMIC DNA]</scope>
    <source>
        <strain evidence="14">YH-07</strain>
    </source>
</reference>
<evidence type="ECO:0000256" key="10">
    <source>
        <dbReference type="ARBA" id="ARBA00023303"/>
    </source>
</evidence>
<feature type="transmembrane region" description="Helical" evidence="11">
    <location>
        <begin position="21"/>
        <end position="43"/>
    </location>
</feature>
<evidence type="ECO:0000313" key="14">
    <source>
        <dbReference type="Proteomes" id="UP000254508"/>
    </source>
</evidence>
<comment type="subcellular location">
    <subcellularLocation>
        <location evidence="1">Membrane</location>
        <topology evidence="1">Multi-pass membrane protein</topology>
    </subcellularLocation>
</comment>
<proteinExistence type="predicted"/>
<dbReference type="InterPro" id="IPR005821">
    <property type="entry name" value="Ion_trans_dom"/>
</dbReference>
<evidence type="ECO:0000256" key="6">
    <source>
        <dbReference type="ARBA" id="ARBA00022958"/>
    </source>
</evidence>
<keyword evidence="9 11" id="KW-0472">Membrane</keyword>
<dbReference type="EMBL" id="CP031357">
    <property type="protein sequence ID" value="AXK40928.1"/>
    <property type="molecule type" value="Genomic_DNA"/>
</dbReference>
<dbReference type="RefSeq" id="WP_115415123.1">
    <property type="nucleotide sequence ID" value="NZ_CP031357.1"/>
</dbReference>
<dbReference type="SUPFAM" id="SSF81324">
    <property type="entry name" value="Voltage-gated potassium channels"/>
    <property type="match status" value="1"/>
</dbReference>
<feature type="transmembrane region" description="Helical" evidence="11">
    <location>
        <begin position="93"/>
        <end position="113"/>
    </location>
</feature>
<feature type="domain" description="Ion transport" evidence="12">
    <location>
        <begin position="30"/>
        <end position="248"/>
    </location>
</feature>
<evidence type="ECO:0000256" key="1">
    <source>
        <dbReference type="ARBA" id="ARBA00004141"/>
    </source>
</evidence>
<dbReference type="OrthoDB" id="9799090at2"/>
<organism evidence="13 14">
    <name type="scientific">Erythrobacter aureus</name>
    <dbReference type="NCBI Taxonomy" id="2182384"/>
    <lineage>
        <taxon>Bacteria</taxon>
        <taxon>Pseudomonadati</taxon>
        <taxon>Pseudomonadota</taxon>
        <taxon>Alphaproteobacteria</taxon>
        <taxon>Sphingomonadales</taxon>
        <taxon>Erythrobacteraceae</taxon>
        <taxon>Erythrobacter/Porphyrobacter group</taxon>
        <taxon>Erythrobacter</taxon>
    </lineage>
</organism>
<dbReference type="PANTHER" id="PTHR11537:SF254">
    <property type="entry name" value="POTASSIUM VOLTAGE-GATED CHANNEL PROTEIN SHAB"/>
    <property type="match status" value="1"/>
</dbReference>
<keyword evidence="5" id="KW-0631">Potassium channel</keyword>
<dbReference type="PANTHER" id="PTHR11537">
    <property type="entry name" value="VOLTAGE-GATED POTASSIUM CHANNEL"/>
    <property type="match status" value="1"/>
</dbReference>
<dbReference type="AlphaFoldDB" id="A0A345YAH6"/>
<dbReference type="GO" id="GO:0005249">
    <property type="term" value="F:voltage-gated potassium channel activity"/>
    <property type="evidence" value="ECO:0007669"/>
    <property type="project" value="InterPro"/>
</dbReference>
<keyword evidence="8" id="KW-0406">Ion transport</keyword>
<dbReference type="Proteomes" id="UP000254508">
    <property type="component" value="Chromosome"/>
</dbReference>
<dbReference type="InterPro" id="IPR028325">
    <property type="entry name" value="VG_K_chnl"/>
</dbReference>
<evidence type="ECO:0000256" key="2">
    <source>
        <dbReference type="ARBA" id="ARBA00022448"/>
    </source>
</evidence>
<dbReference type="Gene3D" id="1.10.287.70">
    <property type="match status" value="1"/>
</dbReference>
<dbReference type="GO" id="GO:0001508">
    <property type="term" value="P:action potential"/>
    <property type="evidence" value="ECO:0007669"/>
    <property type="project" value="TreeGrafter"/>
</dbReference>
<feature type="transmembrane region" description="Helical" evidence="11">
    <location>
        <begin position="217"/>
        <end position="241"/>
    </location>
</feature>
<sequence>MTLRERLHQQLHIGSWPNGKLTGLNIVVVWTILAAVGVSIAATEPLIREPYNREVLIAELIFGTIFLLEYLARIYAAPEREGPGSDWSKRWRFVISPIGLVDLLVVIVSLAPFFIANAAVLRVIRLLRIVSILKFSRFSAAMREIAGALKERSYDLLVCATLAFVLVLLGAAGLYWIEGAIQPQAFGSIPRALWWAVITLTTVGYGDVYPITPAGRLIGMVVAVGGVLLVALPTGIVAAAFSDAMQRRREAMRKALEEIEGNSNI</sequence>
<name>A0A345YAH6_9SPHN</name>
<keyword evidence="10" id="KW-0407">Ion channel</keyword>
<keyword evidence="3" id="KW-0633">Potassium transport</keyword>
<gene>
    <name evidence="13" type="ORF">DVR09_00035</name>
</gene>
<evidence type="ECO:0000256" key="3">
    <source>
        <dbReference type="ARBA" id="ARBA00022538"/>
    </source>
</evidence>
<evidence type="ECO:0000256" key="5">
    <source>
        <dbReference type="ARBA" id="ARBA00022826"/>
    </source>
</evidence>
<dbReference type="KEGG" id="err:DVR09_00035"/>
<evidence type="ECO:0000256" key="11">
    <source>
        <dbReference type="SAM" id="Phobius"/>
    </source>
</evidence>
<keyword evidence="2" id="KW-0813">Transport</keyword>
<feature type="transmembrane region" description="Helical" evidence="11">
    <location>
        <begin position="55"/>
        <end position="72"/>
    </location>
</feature>
<evidence type="ECO:0000313" key="13">
    <source>
        <dbReference type="EMBL" id="AXK40928.1"/>
    </source>
</evidence>
<dbReference type="GO" id="GO:0008076">
    <property type="term" value="C:voltage-gated potassium channel complex"/>
    <property type="evidence" value="ECO:0007669"/>
    <property type="project" value="InterPro"/>
</dbReference>
<evidence type="ECO:0000256" key="8">
    <source>
        <dbReference type="ARBA" id="ARBA00023065"/>
    </source>
</evidence>
<feature type="transmembrane region" description="Helical" evidence="11">
    <location>
        <begin position="156"/>
        <end position="177"/>
    </location>
</feature>
<accession>A0A345YAH6</accession>
<evidence type="ECO:0000256" key="9">
    <source>
        <dbReference type="ARBA" id="ARBA00023136"/>
    </source>
</evidence>
<protein>
    <submittedName>
        <fullName evidence="13">Ion transporter</fullName>
    </submittedName>
</protein>
<keyword evidence="6" id="KW-0630">Potassium</keyword>
<evidence type="ECO:0000259" key="12">
    <source>
        <dbReference type="Pfam" id="PF00520"/>
    </source>
</evidence>
<dbReference type="PRINTS" id="PR00169">
    <property type="entry name" value="KCHANNEL"/>
</dbReference>
<keyword evidence="14" id="KW-1185">Reference proteome</keyword>